<feature type="region of interest" description="Disordered" evidence="1">
    <location>
        <begin position="31"/>
        <end position="64"/>
    </location>
</feature>
<dbReference type="Proteomes" id="UP001521150">
    <property type="component" value="Unassembled WGS sequence"/>
</dbReference>
<feature type="compositionally biased region" description="Basic and acidic residues" evidence="1">
    <location>
        <begin position="51"/>
        <end position="64"/>
    </location>
</feature>
<dbReference type="RefSeq" id="WP_233723134.1">
    <property type="nucleotide sequence ID" value="NZ_JAJVCN010000001.1"/>
</dbReference>
<protein>
    <submittedName>
        <fullName evidence="2">Uncharacterized protein</fullName>
    </submittedName>
</protein>
<evidence type="ECO:0000256" key="1">
    <source>
        <dbReference type="SAM" id="MobiDB-lite"/>
    </source>
</evidence>
<evidence type="ECO:0000313" key="2">
    <source>
        <dbReference type="EMBL" id="MCE7002097.1"/>
    </source>
</evidence>
<comment type="caution">
    <text evidence="2">The sequence shown here is derived from an EMBL/GenBank/DDBJ whole genome shotgun (WGS) entry which is preliminary data.</text>
</comment>
<dbReference type="EMBL" id="JAJVCN010000001">
    <property type="protein sequence ID" value="MCE7002097.1"/>
    <property type="molecule type" value="Genomic_DNA"/>
</dbReference>
<reference evidence="2 3" key="1">
    <citation type="submission" date="2021-12" db="EMBL/GenBank/DDBJ databases">
        <title>Genome sequence of Kibdelosporangium philippinense ATCC 49844.</title>
        <authorList>
            <person name="Fedorov E.A."/>
            <person name="Omeragic M."/>
            <person name="Shalygina K.F."/>
            <person name="Maclea K.S."/>
        </authorList>
    </citation>
    <scope>NUCLEOTIDE SEQUENCE [LARGE SCALE GENOMIC DNA]</scope>
    <source>
        <strain evidence="2 3">ATCC 49844</strain>
    </source>
</reference>
<accession>A0ABS8Z8E1</accession>
<organism evidence="2 3">
    <name type="scientific">Kibdelosporangium philippinense</name>
    <dbReference type="NCBI Taxonomy" id="211113"/>
    <lineage>
        <taxon>Bacteria</taxon>
        <taxon>Bacillati</taxon>
        <taxon>Actinomycetota</taxon>
        <taxon>Actinomycetes</taxon>
        <taxon>Pseudonocardiales</taxon>
        <taxon>Pseudonocardiaceae</taxon>
        <taxon>Kibdelosporangium</taxon>
    </lineage>
</organism>
<name>A0ABS8Z8E1_9PSEU</name>
<proteinExistence type="predicted"/>
<evidence type="ECO:0000313" key="3">
    <source>
        <dbReference type="Proteomes" id="UP001521150"/>
    </source>
</evidence>
<sequence>MPEDNEHYDAVVLGNVLLLDLLPKARIAQGLSPQAENRAQPTGLSQIQREGGFDVRSRHPEQGL</sequence>
<feature type="compositionally biased region" description="Polar residues" evidence="1">
    <location>
        <begin position="31"/>
        <end position="48"/>
    </location>
</feature>
<keyword evidence="3" id="KW-1185">Reference proteome</keyword>
<gene>
    <name evidence="2" type="ORF">LWC34_04545</name>
</gene>